<dbReference type="Proteomes" id="UP000663833">
    <property type="component" value="Unassembled WGS sequence"/>
</dbReference>
<evidence type="ECO:0000313" key="3">
    <source>
        <dbReference type="Proteomes" id="UP000663833"/>
    </source>
</evidence>
<dbReference type="Proteomes" id="UP000663851">
    <property type="component" value="Unassembled WGS sequence"/>
</dbReference>
<protein>
    <recommendedName>
        <fullName evidence="4">F-box domain-containing protein</fullName>
    </recommendedName>
</protein>
<name>A0A818NXP7_9BILA</name>
<accession>A0A818NXP7</accession>
<proteinExistence type="predicted"/>
<reference evidence="1" key="1">
    <citation type="submission" date="2021-02" db="EMBL/GenBank/DDBJ databases">
        <authorList>
            <person name="Nowell W R."/>
        </authorList>
    </citation>
    <scope>NUCLEOTIDE SEQUENCE</scope>
</reference>
<comment type="caution">
    <text evidence="1">The sequence shown here is derived from an EMBL/GenBank/DDBJ whole genome shotgun (WGS) entry which is preliminary data.</text>
</comment>
<gene>
    <name evidence="2" type="ORF">HFQ381_LOCUS2912</name>
    <name evidence="1" type="ORF">LUA448_LOCUS31100</name>
</gene>
<dbReference type="EMBL" id="CAJNYD010004633">
    <property type="protein sequence ID" value="CAF3614463.1"/>
    <property type="molecule type" value="Genomic_DNA"/>
</dbReference>
<organism evidence="1 3">
    <name type="scientific">Rotaria socialis</name>
    <dbReference type="NCBI Taxonomy" id="392032"/>
    <lineage>
        <taxon>Eukaryota</taxon>
        <taxon>Metazoa</taxon>
        <taxon>Spiralia</taxon>
        <taxon>Gnathifera</taxon>
        <taxon>Rotifera</taxon>
        <taxon>Eurotatoria</taxon>
        <taxon>Bdelloidea</taxon>
        <taxon>Philodinida</taxon>
        <taxon>Philodinidae</taxon>
        <taxon>Rotaria</taxon>
    </lineage>
</organism>
<dbReference type="EMBL" id="CAJOBO010000100">
    <property type="protein sequence ID" value="CAF4128848.1"/>
    <property type="molecule type" value="Genomic_DNA"/>
</dbReference>
<evidence type="ECO:0000313" key="2">
    <source>
        <dbReference type="EMBL" id="CAF4128848.1"/>
    </source>
</evidence>
<evidence type="ECO:0000313" key="1">
    <source>
        <dbReference type="EMBL" id="CAF3614463.1"/>
    </source>
</evidence>
<dbReference type="AlphaFoldDB" id="A0A818NXP7"/>
<sequence length="601" mass="70409">MLPSKFEKLPDEIILEICLYLRPFEIINGFGQLNTRLNRTISQFRRNADIHHLTFDQYQRWYSHLLPDTAEYIINLVLSNWNSPGQICRFNKSTENYTSLYNLLPNLKQLRLIDFSNEDIDILPKLAMIDKILIDIDGLKPLLQTTKHLLDYYLFCSSFSFKEIRLWIGEGGIRLQHSAKLRVNPCLEQLTIVVAHVDDLILLFKRAPNLIKLYVEISAFSSSKSYEYVTYAIMPKKLIDFHIQTNAQKALTFEGLFIIMIHIPTIKRLSFDIETYDIDYGDGLCWLLLISRLPNLKSLCFRIRIWIGTGIKSIDINPFIESFERANLPIVCYADKRVIYIDTIPYDMHEFKTNTCVTTSPTVKYAKTTDEELYRRRPHGVQSLLLCTRHEQTSIDDWLYVLNRFPYIRALELTAVNIIEQTNLNEQLRLPRLIALRYVRSTRCEINIPFFLLLVANSNVSPALRALTVMYGDIIHLCKRLSNFTFHRLQELWLFGSDTDGRIVVKDIDLLLSAFPNLHHLSFVMHSSRCLNRNLEKIIEMILLTLPNLISFRLICRRGSLQLPILGDNDKRKIWIRRVCGLNDNEEIYWVINKKEISIWK</sequence>
<evidence type="ECO:0008006" key="4">
    <source>
        <dbReference type="Google" id="ProtNLM"/>
    </source>
</evidence>